<keyword evidence="3" id="KW-1185">Reference proteome</keyword>
<dbReference type="InterPro" id="IPR027417">
    <property type="entry name" value="P-loop_NTPase"/>
</dbReference>
<dbReference type="Pfam" id="PF03205">
    <property type="entry name" value="MobB"/>
    <property type="match status" value="1"/>
</dbReference>
<dbReference type="InterPro" id="IPR004435">
    <property type="entry name" value="MobB_dom"/>
</dbReference>
<dbReference type="SUPFAM" id="SSF52540">
    <property type="entry name" value="P-loop containing nucleoside triphosphate hydrolases"/>
    <property type="match status" value="1"/>
</dbReference>
<dbReference type="NCBIfam" id="TIGR00176">
    <property type="entry name" value="mobB"/>
    <property type="match status" value="1"/>
</dbReference>
<organism evidence="2 3">
    <name type="scientific">Paenibacillus aestuarii</name>
    <dbReference type="NCBI Taxonomy" id="516965"/>
    <lineage>
        <taxon>Bacteria</taxon>
        <taxon>Bacillati</taxon>
        <taxon>Bacillota</taxon>
        <taxon>Bacilli</taxon>
        <taxon>Bacillales</taxon>
        <taxon>Paenibacillaceae</taxon>
        <taxon>Paenibacillus</taxon>
    </lineage>
</organism>
<dbReference type="CDD" id="cd03116">
    <property type="entry name" value="MobB"/>
    <property type="match status" value="1"/>
</dbReference>
<comment type="caution">
    <text evidence="2">The sequence shown here is derived from an EMBL/GenBank/DDBJ whole genome shotgun (WGS) entry which is preliminary data.</text>
</comment>
<dbReference type="PANTHER" id="PTHR40072:SF1">
    <property type="entry name" value="MOLYBDOPTERIN-GUANINE DINUCLEOTIDE BIOSYNTHESIS ADAPTER PROTEIN"/>
    <property type="match status" value="1"/>
</dbReference>
<dbReference type="InterPro" id="IPR052539">
    <property type="entry name" value="MGD_biosynthesis_adapter"/>
</dbReference>
<accession>A0ABW0KEA6</accession>
<name>A0ABW0KEA6_9BACL</name>
<dbReference type="Proteomes" id="UP001596044">
    <property type="component" value="Unassembled WGS sequence"/>
</dbReference>
<proteinExistence type="predicted"/>
<protein>
    <submittedName>
        <fullName evidence="2">Molybdopterin-guanine dinucleotide biosynthesis protein B</fullName>
    </submittedName>
</protein>
<sequence length="165" mass="18326">MAYCMGFAGFSDSGKTTLIVKVLEELRRRGHRVAVLKHDGHGHYKEAEGADSTAFVEAGADAVVTISPNGVHRYEKKEAPDLQEQLAELAHYDLVLIEGFKKDKHPKVAVFRTIEQSRILEELDPAPIGIITELAFESGGIPVFRPDEPQAISEFVEFCSKARQY</sequence>
<dbReference type="EMBL" id="JBHSMJ010000040">
    <property type="protein sequence ID" value="MFC5451704.1"/>
    <property type="molecule type" value="Genomic_DNA"/>
</dbReference>
<dbReference type="RefSeq" id="WP_270880084.1">
    <property type="nucleotide sequence ID" value="NZ_JAQFVF010000027.1"/>
</dbReference>
<evidence type="ECO:0000313" key="3">
    <source>
        <dbReference type="Proteomes" id="UP001596044"/>
    </source>
</evidence>
<evidence type="ECO:0000313" key="2">
    <source>
        <dbReference type="EMBL" id="MFC5451704.1"/>
    </source>
</evidence>
<dbReference type="PANTHER" id="PTHR40072">
    <property type="entry name" value="MOLYBDOPTERIN-GUANINE DINUCLEOTIDE BIOSYNTHESIS ADAPTER PROTEIN-RELATED"/>
    <property type="match status" value="1"/>
</dbReference>
<gene>
    <name evidence="2" type="primary">mobB</name>
    <name evidence="2" type="ORF">ACFPOG_26235</name>
</gene>
<evidence type="ECO:0000259" key="1">
    <source>
        <dbReference type="Pfam" id="PF03205"/>
    </source>
</evidence>
<dbReference type="Gene3D" id="3.40.50.300">
    <property type="entry name" value="P-loop containing nucleotide triphosphate hydrolases"/>
    <property type="match status" value="1"/>
</dbReference>
<reference evidence="3" key="1">
    <citation type="journal article" date="2019" name="Int. J. Syst. Evol. Microbiol.">
        <title>The Global Catalogue of Microorganisms (GCM) 10K type strain sequencing project: providing services to taxonomists for standard genome sequencing and annotation.</title>
        <authorList>
            <consortium name="The Broad Institute Genomics Platform"/>
            <consortium name="The Broad Institute Genome Sequencing Center for Infectious Disease"/>
            <person name="Wu L."/>
            <person name="Ma J."/>
        </authorList>
    </citation>
    <scope>NUCLEOTIDE SEQUENCE [LARGE SCALE GENOMIC DNA]</scope>
    <source>
        <strain evidence="3">KACC 11904</strain>
    </source>
</reference>
<feature type="domain" description="Molybdopterin-guanine dinucleotide biosynthesis protein B (MobB)" evidence="1">
    <location>
        <begin position="5"/>
        <end position="131"/>
    </location>
</feature>